<dbReference type="SUPFAM" id="SSF53335">
    <property type="entry name" value="S-adenosyl-L-methionine-dependent methyltransferases"/>
    <property type="match status" value="1"/>
</dbReference>
<accession>A0A366MD26</accession>
<dbReference type="AlphaFoldDB" id="A0A366MD26"/>
<gene>
    <name evidence="1" type="ORF">ALNOE001_09800</name>
</gene>
<dbReference type="Proteomes" id="UP000253099">
    <property type="component" value="Unassembled WGS sequence"/>
</dbReference>
<dbReference type="Gene3D" id="3.40.50.150">
    <property type="entry name" value="Vaccinia Virus protein VP39"/>
    <property type="match status" value="1"/>
</dbReference>
<sequence>MGKNSGEGSYNFLANFKAEVINEFISKNNIENVIEFGSGDGNQLSLSNYPNYIGFDVSESVVNKCIKKFKEDTKKFLLLDKYAGEKADLTLSLDVIYHLIEDNIFEEYMDRLFNASKKFVIIYSSNDNDLENIAAHVKHRKFTDYIEKICHNGN</sequence>
<keyword evidence="2" id="KW-1185">Reference proteome</keyword>
<reference evidence="1 2" key="1">
    <citation type="submission" date="2018-06" db="EMBL/GenBank/DDBJ databases">
        <title>Genomic insight into two independent archaeal endosymbiosis events.</title>
        <authorList>
            <person name="Lind A.E."/>
            <person name="Lewis W.H."/>
            <person name="Spang A."/>
            <person name="Guy L."/>
            <person name="Embley M.T."/>
            <person name="Ettema T.J.G."/>
        </authorList>
    </citation>
    <scope>NUCLEOTIDE SEQUENCE [LARGE SCALE GENOMIC DNA]</scope>
    <source>
        <strain evidence="1">NOE</strain>
    </source>
</reference>
<evidence type="ECO:0008006" key="3">
    <source>
        <dbReference type="Google" id="ProtNLM"/>
    </source>
</evidence>
<evidence type="ECO:0000313" key="1">
    <source>
        <dbReference type="EMBL" id="RBQ23399.1"/>
    </source>
</evidence>
<dbReference type="InterPro" id="IPR029063">
    <property type="entry name" value="SAM-dependent_MTases_sf"/>
</dbReference>
<dbReference type="EMBL" id="NIZT01000025">
    <property type="protein sequence ID" value="RBQ23399.1"/>
    <property type="molecule type" value="Genomic_DNA"/>
</dbReference>
<evidence type="ECO:0000313" key="2">
    <source>
        <dbReference type="Proteomes" id="UP000253099"/>
    </source>
</evidence>
<proteinExistence type="predicted"/>
<protein>
    <recommendedName>
        <fullName evidence="3">Methyltransferase type 11 domain-containing protein</fullName>
    </recommendedName>
</protein>
<organism evidence="1 2">
    <name type="scientific">Candidatus Methanobinarius endosymbioticus</name>
    <dbReference type="NCBI Taxonomy" id="2006182"/>
    <lineage>
        <taxon>Archaea</taxon>
        <taxon>Methanobacteriati</taxon>
        <taxon>Methanobacteriota</taxon>
        <taxon>Methanomada group</taxon>
        <taxon>Methanobacteria</taxon>
        <taxon>Methanobacteriales</taxon>
        <taxon>Methanobacteriaceae</taxon>
        <taxon>Candidatus Methanobinarius</taxon>
    </lineage>
</organism>
<name>A0A366MD26_9EURY</name>
<comment type="caution">
    <text evidence="1">The sequence shown here is derived from an EMBL/GenBank/DDBJ whole genome shotgun (WGS) entry which is preliminary data.</text>
</comment>